<feature type="compositionally biased region" description="Basic residues" evidence="1">
    <location>
        <begin position="65"/>
        <end position="74"/>
    </location>
</feature>
<dbReference type="EMBL" id="GBRH01213118">
    <property type="protein sequence ID" value="JAD84777.1"/>
    <property type="molecule type" value="Transcribed_RNA"/>
</dbReference>
<reference evidence="2" key="1">
    <citation type="submission" date="2014-09" db="EMBL/GenBank/DDBJ databases">
        <authorList>
            <person name="Magalhaes I.L.F."/>
            <person name="Oliveira U."/>
            <person name="Santos F.R."/>
            <person name="Vidigal T.H.D.A."/>
            <person name="Brescovit A.D."/>
            <person name="Santos A.J."/>
        </authorList>
    </citation>
    <scope>NUCLEOTIDE SEQUENCE</scope>
    <source>
        <tissue evidence="2">Shoot tissue taken approximately 20 cm above the soil surface</tissue>
    </source>
</reference>
<organism evidence="2">
    <name type="scientific">Arundo donax</name>
    <name type="common">Giant reed</name>
    <name type="synonym">Donax arundinaceus</name>
    <dbReference type="NCBI Taxonomy" id="35708"/>
    <lineage>
        <taxon>Eukaryota</taxon>
        <taxon>Viridiplantae</taxon>
        <taxon>Streptophyta</taxon>
        <taxon>Embryophyta</taxon>
        <taxon>Tracheophyta</taxon>
        <taxon>Spermatophyta</taxon>
        <taxon>Magnoliopsida</taxon>
        <taxon>Liliopsida</taxon>
        <taxon>Poales</taxon>
        <taxon>Poaceae</taxon>
        <taxon>PACMAD clade</taxon>
        <taxon>Arundinoideae</taxon>
        <taxon>Arundineae</taxon>
        <taxon>Arundo</taxon>
    </lineage>
</organism>
<feature type="region of interest" description="Disordered" evidence="1">
    <location>
        <begin position="54"/>
        <end position="93"/>
    </location>
</feature>
<dbReference type="AlphaFoldDB" id="A0A0A9DLW9"/>
<proteinExistence type="predicted"/>
<accession>A0A0A9DLW9</accession>
<evidence type="ECO:0000313" key="2">
    <source>
        <dbReference type="EMBL" id="JAD84777.1"/>
    </source>
</evidence>
<name>A0A0A9DLW9_ARUDO</name>
<protein>
    <submittedName>
        <fullName evidence="2">Uncharacterized protein</fullName>
    </submittedName>
</protein>
<evidence type="ECO:0000256" key="1">
    <source>
        <dbReference type="SAM" id="MobiDB-lite"/>
    </source>
</evidence>
<sequence length="93" mass="10133">MLPPTNALVGSFQQCLLDTMSRPCAFFLQTIRQPFAAPGHSVIPAGYCGRVPEHTHSTFVEPPHARHGQKHRHREPAESARGVGLDGGHDLPC</sequence>
<reference evidence="2" key="2">
    <citation type="journal article" date="2015" name="Data Brief">
        <title>Shoot transcriptome of the giant reed, Arundo donax.</title>
        <authorList>
            <person name="Barrero R.A."/>
            <person name="Guerrero F.D."/>
            <person name="Moolhuijzen P."/>
            <person name="Goolsby J.A."/>
            <person name="Tidwell J."/>
            <person name="Bellgard S.E."/>
            <person name="Bellgard M.I."/>
        </authorList>
    </citation>
    <scope>NUCLEOTIDE SEQUENCE</scope>
    <source>
        <tissue evidence="2">Shoot tissue taken approximately 20 cm above the soil surface</tissue>
    </source>
</reference>